<feature type="domain" description="SLH" evidence="1">
    <location>
        <begin position="380"/>
        <end position="443"/>
    </location>
</feature>
<proteinExistence type="predicted"/>
<dbReference type="PROSITE" id="PS51272">
    <property type="entry name" value="SLH"/>
    <property type="match status" value="3"/>
</dbReference>
<protein>
    <recommendedName>
        <fullName evidence="1">SLH domain-containing protein</fullName>
    </recommendedName>
</protein>
<dbReference type="InterPro" id="IPR051465">
    <property type="entry name" value="Cell_Envelope_Struct_Comp"/>
</dbReference>
<accession>A0A1F4T433</accession>
<dbReference type="AlphaFoldDB" id="A0A1F4T433"/>
<evidence type="ECO:0000313" key="2">
    <source>
        <dbReference type="EMBL" id="OGC27502.1"/>
    </source>
</evidence>
<feature type="domain" description="SLH" evidence="1">
    <location>
        <begin position="445"/>
        <end position="504"/>
    </location>
</feature>
<feature type="domain" description="SLH" evidence="1">
    <location>
        <begin position="506"/>
        <end position="566"/>
    </location>
</feature>
<dbReference type="Proteomes" id="UP000178602">
    <property type="component" value="Unassembled WGS sequence"/>
</dbReference>
<dbReference type="Pfam" id="PF00395">
    <property type="entry name" value="SLH"/>
    <property type="match status" value="3"/>
</dbReference>
<dbReference type="EMBL" id="MEUG01000001">
    <property type="protein sequence ID" value="OGC27502.1"/>
    <property type="molecule type" value="Genomic_DNA"/>
</dbReference>
<sequence length="572" mass="63226">MVITKLKYFARHILFLLIAYCFMLPAFAALDLSEIGVGARPLGMGKAYFAVADDASAIFTNPAGLGLSDRLNYTSMSGVMLNDANYLMLGISDSFLIGKFGLGYVSAGVGSIPLTRLVGSGPTLEVQRYDQTDYSSSMILFSYGTKLSRILRNNAGSGISLGATLKYFFQGFSGGGDAMKDANGYGMDMDLGLLWDVNKWTTAGLTFQNILPINMGGKFVWKERSGHPEVVEGIPMVTHLAGRFTLLGPSGLQQLNDQKLDMSLEYEKSNSQNWPAVYHVGFEYWPLQMLAIRTGIDQKPKATEAGTGVDSNYTFGVGTIWEGFTFDYAYHQFGELSENTSHFFSFGYRGIEKIWEKGKRKVEEKRKPVIPAPEIVPKPTLEAFSDVPVGFWARKPIQYLATLGIFPGDADNKFRPDKEMTRGEMAVLLIKAKGFSVNKDFKNIFSDVLTQSYEAPFIAMAVERKYISGFPDNTFQPKKRLTRAETAVIITRFAGLFVKPKIEAKPFPDVPVNHWAAPAIGAGRLAGFFEYLSGKNFLPNSFLTRAEAAEIISKTPFAKQQIEELISGSKFD</sequence>
<evidence type="ECO:0000259" key="1">
    <source>
        <dbReference type="PROSITE" id="PS51272"/>
    </source>
</evidence>
<name>A0A1F4T433_UNCSA</name>
<dbReference type="SUPFAM" id="SSF56935">
    <property type="entry name" value="Porins"/>
    <property type="match status" value="1"/>
</dbReference>
<gene>
    <name evidence="2" type="ORF">A3K49_00520</name>
</gene>
<evidence type="ECO:0000313" key="3">
    <source>
        <dbReference type="Proteomes" id="UP000178602"/>
    </source>
</evidence>
<dbReference type="PANTHER" id="PTHR43308:SF5">
    <property type="entry name" value="S-LAYER PROTEIN _ PEPTIDOGLYCAN ENDO-BETA-N-ACETYLGLUCOSAMINIDASE"/>
    <property type="match status" value="1"/>
</dbReference>
<dbReference type="Gene3D" id="2.40.160.60">
    <property type="entry name" value="Outer membrane protein transport protein (OMPP1/FadL/TodX)"/>
    <property type="match status" value="1"/>
</dbReference>
<organism evidence="2 3">
    <name type="scientific">candidate division WOR-1 bacterium RIFOXYC12_FULL_54_18</name>
    <dbReference type="NCBI Taxonomy" id="1802584"/>
    <lineage>
        <taxon>Bacteria</taxon>
        <taxon>Bacillati</taxon>
        <taxon>Saganbacteria</taxon>
    </lineage>
</organism>
<reference evidence="2 3" key="1">
    <citation type="journal article" date="2016" name="Nat. Commun.">
        <title>Thousands of microbial genomes shed light on interconnected biogeochemical processes in an aquifer system.</title>
        <authorList>
            <person name="Anantharaman K."/>
            <person name="Brown C.T."/>
            <person name="Hug L.A."/>
            <person name="Sharon I."/>
            <person name="Castelle C.J."/>
            <person name="Probst A.J."/>
            <person name="Thomas B.C."/>
            <person name="Singh A."/>
            <person name="Wilkins M.J."/>
            <person name="Karaoz U."/>
            <person name="Brodie E.L."/>
            <person name="Williams K.H."/>
            <person name="Hubbard S.S."/>
            <person name="Banfield J.F."/>
        </authorList>
    </citation>
    <scope>NUCLEOTIDE SEQUENCE [LARGE SCALE GENOMIC DNA]</scope>
</reference>
<dbReference type="InterPro" id="IPR001119">
    <property type="entry name" value="SLH_dom"/>
</dbReference>
<dbReference type="PANTHER" id="PTHR43308">
    <property type="entry name" value="OUTER MEMBRANE PROTEIN ALPHA-RELATED"/>
    <property type="match status" value="1"/>
</dbReference>
<comment type="caution">
    <text evidence="2">The sequence shown here is derived from an EMBL/GenBank/DDBJ whole genome shotgun (WGS) entry which is preliminary data.</text>
</comment>